<dbReference type="EMBL" id="DSQF01000018">
    <property type="protein sequence ID" value="HGZ43593.1"/>
    <property type="molecule type" value="Genomic_DNA"/>
</dbReference>
<evidence type="ECO:0000313" key="5">
    <source>
        <dbReference type="EMBL" id="HGZ43593.1"/>
    </source>
</evidence>
<dbReference type="PANTHER" id="PTHR20854:SF4">
    <property type="entry name" value="INOSITOL-1-MONOPHOSPHATASE-RELATED"/>
    <property type="match status" value="1"/>
</dbReference>
<organism evidence="5">
    <name type="scientific">Eiseniibacteriota bacterium</name>
    <dbReference type="NCBI Taxonomy" id="2212470"/>
    <lineage>
        <taxon>Bacteria</taxon>
        <taxon>Candidatus Eiseniibacteriota</taxon>
    </lineage>
</organism>
<feature type="binding site" evidence="4">
    <location>
        <position position="202"/>
    </location>
    <ligand>
        <name>Mg(2+)</name>
        <dbReference type="ChEBI" id="CHEBI:18420"/>
        <label>1</label>
        <note>catalytic</note>
    </ligand>
</feature>
<sequence length="252" mass="26035">MEAALEAARVAGETALRRWRAALEVETKADGSPVTAADREAERAARAWIEARFPDDGILGEEFGPTRPGAARRWLVDPVDGTKAFVRGVPLWGSMVAVAEGPRVLAGAIAFPAVGETLAAAPGAGCWWNGARCAVSGVDDLARAMVLVTDERCPGAPQRAAAWRALAARAGLARTWGDCYGYLLVATGRAEAMADPALAPWDAAALQPIVEEAGGVFTDWTGAATAFGGDAIATNRALAGVVRDALGAGTDR</sequence>
<name>A0A832I6Q8_UNCEI</name>
<gene>
    <name evidence="5" type="ORF">ENR23_09240</name>
</gene>
<keyword evidence="2" id="KW-0378">Hydrolase</keyword>
<dbReference type="Gene3D" id="3.40.190.80">
    <property type="match status" value="1"/>
</dbReference>
<dbReference type="InterPro" id="IPR000760">
    <property type="entry name" value="Inositol_monophosphatase-like"/>
</dbReference>
<dbReference type="InterPro" id="IPR020583">
    <property type="entry name" value="Inositol_monoP_metal-BS"/>
</dbReference>
<evidence type="ECO:0000256" key="4">
    <source>
        <dbReference type="PIRSR" id="PIRSR600760-2"/>
    </source>
</evidence>
<dbReference type="GO" id="GO:0008934">
    <property type="term" value="F:inositol monophosphate 1-phosphatase activity"/>
    <property type="evidence" value="ECO:0007669"/>
    <property type="project" value="TreeGrafter"/>
</dbReference>
<keyword evidence="1 4" id="KW-0479">Metal-binding</keyword>
<reference evidence="5" key="1">
    <citation type="journal article" date="2020" name="mSystems">
        <title>Genome- and Community-Level Interaction Insights into Carbon Utilization and Element Cycling Functions of Hydrothermarchaeota in Hydrothermal Sediment.</title>
        <authorList>
            <person name="Zhou Z."/>
            <person name="Liu Y."/>
            <person name="Xu W."/>
            <person name="Pan J."/>
            <person name="Luo Z.H."/>
            <person name="Li M."/>
        </authorList>
    </citation>
    <scope>NUCLEOTIDE SEQUENCE [LARGE SCALE GENOMIC DNA]</scope>
    <source>
        <strain evidence="5">SpSt-381</strain>
    </source>
</reference>
<protein>
    <submittedName>
        <fullName evidence="5">Histidinol phosphate phosphatase</fullName>
    </submittedName>
</protein>
<dbReference type="SUPFAM" id="SSF56655">
    <property type="entry name" value="Carbohydrate phosphatase"/>
    <property type="match status" value="1"/>
</dbReference>
<comment type="cofactor">
    <cofactor evidence="4">
        <name>Mg(2+)</name>
        <dbReference type="ChEBI" id="CHEBI:18420"/>
    </cofactor>
</comment>
<dbReference type="Gene3D" id="3.30.540.10">
    <property type="entry name" value="Fructose-1,6-Bisphosphatase, subunit A, domain 1"/>
    <property type="match status" value="1"/>
</dbReference>
<dbReference type="AlphaFoldDB" id="A0A832I6Q8"/>
<evidence type="ECO:0000256" key="3">
    <source>
        <dbReference type="ARBA" id="ARBA00022842"/>
    </source>
</evidence>
<dbReference type="GO" id="GO:0006020">
    <property type="term" value="P:inositol metabolic process"/>
    <property type="evidence" value="ECO:0007669"/>
    <property type="project" value="TreeGrafter"/>
</dbReference>
<comment type="caution">
    <text evidence="5">The sequence shown here is derived from an EMBL/GenBank/DDBJ whole genome shotgun (WGS) entry which is preliminary data.</text>
</comment>
<dbReference type="GO" id="GO:0046872">
    <property type="term" value="F:metal ion binding"/>
    <property type="evidence" value="ECO:0007669"/>
    <property type="project" value="UniProtKB-KW"/>
</dbReference>
<keyword evidence="3 4" id="KW-0460">Magnesium</keyword>
<evidence type="ECO:0000256" key="2">
    <source>
        <dbReference type="ARBA" id="ARBA00022801"/>
    </source>
</evidence>
<accession>A0A832I6Q8</accession>
<proteinExistence type="predicted"/>
<dbReference type="PRINTS" id="PR00377">
    <property type="entry name" value="IMPHPHTASES"/>
</dbReference>
<feature type="binding site" evidence="4">
    <location>
        <position position="77"/>
    </location>
    <ligand>
        <name>Mg(2+)</name>
        <dbReference type="ChEBI" id="CHEBI:18420"/>
        <label>1</label>
        <note>catalytic</note>
    </ligand>
</feature>
<dbReference type="Pfam" id="PF00459">
    <property type="entry name" value="Inositol_P"/>
    <property type="match status" value="1"/>
</dbReference>
<dbReference type="PROSITE" id="PS00629">
    <property type="entry name" value="IMP_1"/>
    <property type="match status" value="1"/>
</dbReference>
<dbReference type="PANTHER" id="PTHR20854">
    <property type="entry name" value="INOSITOL MONOPHOSPHATASE"/>
    <property type="match status" value="1"/>
</dbReference>
<dbReference type="GO" id="GO:0007165">
    <property type="term" value="P:signal transduction"/>
    <property type="evidence" value="ECO:0007669"/>
    <property type="project" value="TreeGrafter"/>
</dbReference>
<evidence type="ECO:0000256" key="1">
    <source>
        <dbReference type="ARBA" id="ARBA00022723"/>
    </source>
</evidence>
<feature type="binding site" evidence="4">
    <location>
        <position position="61"/>
    </location>
    <ligand>
        <name>Mg(2+)</name>
        <dbReference type="ChEBI" id="CHEBI:18420"/>
        <label>1</label>
        <note>catalytic</note>
    </ligand>
</feature>
<feature type="binding site" evidence="4">
    <location>
        <position position="80"/>
    </location>
    <ligand>
        <name>Mg(2+)</name>
        <dbReference type="ChEBI" id="CHEBI:18420"/>
        <label>1</label>
        <note>catalytic</note>
    </ligand>
</feature>